<evidence type="ECO:0000256" key="7">
    <source>
        <dbReference type="ARBA" id="ARBA00032014"/>
    </source>
</evidence>
<evidence type="ECO:0000313" key="10">
    <source>
        <dbReference type="EMBL" id="OXG15792.1"/>
    </source>
</evidence>
<evidence type="ECO:0000256" key="3">
    <source>
        <dbReference type="ARBA" id="ARBA00019610"/>
    </source>
</evidence>
<dbReference type="PANTHER" id="PTHR13114">
    <property type="entry name" value="MEDIATOR OF RNA POLYMERASE II TRANSCRIPTION SUBUNIT 17"/>
    <property type="match status" value="1"/>
</dbReference>
<dbReference type="Proteomes" id="UP000199727">
    <property type="component" value="Unassembled WGS sequence"/>
</dbReference>
<dbReference type="InterPro" id="IPR019313">
    <property type="entry name" value="Mediator_Med17"/>
</dbReference>
<dbReference type="AlphaFoldDB" id="A0A854Q5H3"/>
<accession>A0A854Q5H3</accession>
<dbReference type="Pfam" id="PF10156">
    <property type="entry name" value="Med17"/>
    <property type="match status" value="1"/>
</dbReference>
<reference evidence="10 11" key="1">
    <citation type="submission" date="2017-06" db="EMBL/GenBank/DDBJ databases">
        <title>Global population genomics of the pathogenic fungus Cryptococcus neoformans var. grubii.</title>
        <authorList>
            <person name="Cuomo C."/>
            <person name="Litvintseva A."/>
            <person name="Chen Y."/>
            <person name="Young S."/>
            <person name="Zeng Q."/>
            <person name="Chapman S."/>
            <person name="Gujja S."/>
            <person name="Saif S."/>
            <person name="Birren B."/>
        </authorList>
    </citation>
    <scope>NUCLEOTIDE SEQUENCE [LARGE SCALE GENOMIC DNA]</scope>
    <source>
        <strain evidence="10 11">Tu259-1</strain>
    </source>
</reference>
<evidence type="ECO:0000256" key="2">
    <source>
        <dbReference type="ARBA" id="ARBA00005635"/>
    </source>
</evidence>
<dbReference type="GO" id="GO:0016592">
    <property type="term" value="C:mediator complex"/>
    <property type="evidence" value="ECO:0007669"/>
    <property type="project" value="InterPro"/>
</dbReference>
<protein>
    <recommendedName>
        <fullName evidence="3 8">Mediator of RNA polymerase II transcription subunit 17</fullName>
    </recommendedName>
    <alternativeName>
        <fullName evidence="7 8">Mediator complex subunit 17</fullName>
    </alternativeName>
</protein>
<evidence type="ECO:0000256" key="8">
    <source>
        <dbReference type="RuleBase" id="RU364140"/>
    </source>
</evidence>
<comment type="similarity">
    <text evidence="2 8">Belongs to the Mediator complex subunit 17 family.</text>
</comment>
<proteinExistence type="inferred from homology"/>
<dbReference type="EMBL" id="AMKT01000069">
    <property type="protein sequence ID" value="OXG15792.1"/>
    <property type="molecule type" value="Genomic_DNA"/>
</dbReference>
<evidence type="ECO:0000256" key="5">
    <source>
        <dbReference type="ARBA" id="ARBA00023163"/>
    </source>
</evidence>
<sequence length="664" mass="73506">MKDISEQGSSSKTVFEDLQLSIDPTTISLALGEKSVKSIEPDGTIVYGETETPDAKLTEQLERIWNEYPNGLLGLTERKLERLHPDDNAIKPQKEGVDEEKKRDPFSMMTYEEMEKLRSEIFLQLNDARNELWFVLELAKTLSSSSSFTTQPPPPPTALHQKKGKAKPAPPAPTTLPSIPGEPPILPPGTFSTTPSDFPIKPLHAQIYELEQLLQAKRIALNECQGLIDGAVGELRLMAHAGDRFWKDIRNLKEGEGGRGQWAVVPKPDFGRVGGEGEKAKDVIIPYAIDEAPSGTRARCLAGFDLDPTKKDGLTFGDRHHLRLRATLRDDSGAVISSKPVKVEGQPDVRAMMEAAQMEAFDEDLFNEIRFAAARIPKNEIDPQCVSFPVADKILSFELYDTMSPPSTPTSSICDIILSSIRLGLLNIHRQRKINLVAPSQNLASPIPSILQPIIDALRFRQLCNVVSSKLSRFDRTLHDAGLNSRMEKRMLKDGQDEIKEMREVLLGRRGAEVLTGEYSLGIDDSYTITIGVSAPYSTTVNLPSISFPLANPDELSQVVSNDLSVQLLRLAARHLHAKLADERKEGLYCDTLEEVIRIGEVDLLRLSIPAPFHTIYGNVESERISVPAYDSRQSDEGVFAWLDTVTQAIESSLSRSGPATQMN</sequence>
<evidence type="ECO:0000256" key="1">
    <source>
        <dbReference type="ARBA" id="ARBA00004123"/>
    </source>
</evidence>
<keyword evidence="8" id="KW-0010">Activator</keyword>
<dbReference type="GO" id="GO:0006357">
    <property type="term" value="P:regulation of transcription by RNA polymerase II"/>
    <property type="evidence" value="ECO:0007669"/>
    <property type="project" value="InterPro"/>
</dbReference>
<keyword evidence="5 8" id="KW-0804">Transcription</keyword>
<organism evidence="10 11">
    <name type="scientific">Cryptococcus neoformans Tu259-1</name>
    <dbReference type="NCBI Taxonomy" id="1230072"/>
    <lineage>
        <taxon>Eukaryota</taxon>
        <taxon>Fungi</taxon>
        <taxon>Dikarya</taxon>
        <taxon>Basidiomycota</taxon>
        <taxon>Agaricomycotina</taxon>
        <taxon>Tremellomycetes</taxon>
        <taxon>Tremellales</taxon>
        <taxon>Cryptococcaceae</taxon>
        <taxon>Cryptococcus</taxon>
        <taxon>Cryptococcus neoformans species complex</taxon>
    </lineage>
</organism>
<keyword evidence="4 8" id="KW-0805">Transcription regulation</keyword>
<dbReference type="PANTHER" id="PTHR13114:SF7">
    <property type="entry name" value="MEDIATOR OF RNA POLYMERASE II TRANSCRIPTION SUBUNIT 17"/>
    <property type="match status" value="1"/>
</dbReference>
<evidence type="ECO:0000256" key="6">
    <source>
        <dbReference type="ARBA" id="ARBA00023242"/>
    </source>
</evidence>
<feature type="region of interest" description="Disordered" evidence="9">
    <location>
        <begin position="144"/>
        <end position="196"/>
    </location>
</feature>
<name>A0A854Q5H3_CRYNE</name>
<keyword evidence="6 8" id="KW-0539">Nucleus</keyword>
<evidence type="ECO:0000256" key="4">
    <source>
        <dbReference type="ARBA" id="ARBA00023015"/>
    </source>
</evidence>
<feature type="compositionally biased region" description="Pro residues" evidence="9">
    <location>
        <begin position="168"/>
        <end position="187"/>
    </location>
</feature>
<evidence type="ECO:0000256" key="9">
    <source>
        <dbReference type="SAM" id="MobiDB-lite"/>
    </source>
</evidence>
<dbReference type="GO" id="GO:0070847">
    <property type="term" value="C:core mediator complex"/>
    <property type="evidence" value="ECO:0007669"/>
    <property type="project" value="TreeGrafter"/>
</dbReference>
<dbReference type="GO" id="GO:0003712">
    <property type="term" value="F:transcription coregulator activity"/>
    <property type="evidence" value="ECO:0007669"/>
    <property type="project" value="InterPro"/>
</dbReference>
<comment type="subunit">
    <text evidence="8">Component of the Mediator complex.</text>
</comment>
<evidence type="ECO:0000313" key="11">
    <source>
        <dbReference type="Proteomes" id="UP000199727"/>
    </source>
</evidence>
<dbReference type="OrthoDB" id="10251234at2759"/>
<comment type="caution">
    <text evidence="10">The sequence shown here is derived from an EMBL/GenBank/DDBJ whole genome shotgun (WGS) entry which is preliminary data.</text>
</comment>
<gene>
    <name evidence="8" type="primary">MED17</name>
    <name evidence="10" type="ORF">C361_05232</name>
</gene>
<comment type="subcellular location">
    <subcellularLocation>
        <location evidence="1 8">Nucleus</location>
    </subcellularLocation>
</comment>
<comment type="function">
    <text evidence="8">Component of the Mediator complex, a coactivator involved in the regulated transcription of nearly all RNA polymerase II-dependent genes. Mediator functions as a bridge to convey information from gene-specific regulatory proteins to the basal RNA polymerase II transcription machinery. Mediator is recruited to promoters by direct interactions with regulatory proteins and serves as a scaffold for the assembly of a functional preinitiation complex with RNA polymerase II and the general transcription factors.</text>
</comment>